<feature type="compositionally biased region" description="Basic and acidic residues" evidence="1">
    <location>
        <begin position="168"/>
        <end position="196"/>
    </location>
</feature>
<dbReference type="Proteomes" id="UP000001631">
    <property type="component" value="Unassembled WGS sequence"/>
</dbReference>
<dbReference type="HOGENOM" id="CLU_106346_0_0_1"/>
<reference evidence="2" key="1">
    <citation type="submission" date="2009-02" db="EMBL/GenBank/DDBJ databases">
        <title>The Genome Sequence of Ajellomyces capsulatus strain G186AR.</title>
        <authorList>
            <consortium name="The Broad Institute Genome Sequencing Platform"/>
            <person name="Champion M."/>
            <person name="Cuomo C."/>
            <person name="Ma L.-J."/>
            <person name="Henn M.R."/>
            <person name="Sil A."/>
            <person name="Goldman B."/>
            <person name="Young S.K."/>
            <person name="Kodira C.D."/>
            <person name="Zeng Q."/>
            <person name="Koehrsen M."/>
            <person name="Alvarado L."/>
            <person name="Berlin A."/>
            <person name="Borenstein D."/>
            <person name="Chen Z."/>
            <person name="Engels R."/>
            <person name="Freedman E."/>
            <person name="Gellesch M."/>
            <person name="Goldberg J."/>
            <person name="Griggs A."/>
            <person name="Gujja S."/>
            <person name="Heiman D."/>
            <person name="Hepburn T."/>
            <person name="Howarth C."/>
            <person name="Jen D."/>
            <person name="Larson L."/>
            <person name="Lewis B."/>
            <person name="Mehta T."/>
            <person name="Park D."/>
            <person name="Pearson M."/>
            <person name="Roberts A."/>
            <person name="Saif S."/>
            <person name="Shea T."/>
            <person name="Shenoy N."/>
            <person name="Sisk P."/>
            <person name="Stolte C."/>
            <person name="Sykes S."/>
            <person name="Walk T."/>
            <person name="White J."/>
            <person name="Yandava C."/>
            <person name="Klein B."/>
            <person name="McEwen J.G."/>
            <person name="Puccia R."/>
            <person name="Goldman G.H."/>
            <person name="Felipe M.S."/>
            <person name="Nino-Vega G."/>
            <person name="San-Blas G."/>
            <person name="Taylor J."/>
            <person name="Mendoza L."/>
            <person name="Galagan J."/>
            <person name="Nusbaum C."/>
            <person name="Birren B."/>
        </authorList>
    </citation>
    <scope>NUCLEOTIDE SEQUENCE</scope>
    <source>
        <strain evidence="2">G186AR</strain>
    </source>
</reference>
<gene>
    <name evidence="2" type="ORF">HCBG_06878</name>
</gene>
<accession>C0NU47</accession>
<feature type="region of interest" description="Disordered" evidence="1">
    <location>
        <begin position="25"/>
        <end position="51"/>
    </location>
</feature>
<dbReference type="GeneID" id="69039894"/>
<feature type="region of interest" description="Disordered" evidence="1">
    <location>
        <begin position="67"/>
        <end position="196"/>
    </location>
</feature>
<dbReference type="EMBL" id="GG663372">
    <property type="protein sequence ID" value="EEH04927.1"/>
    <property type="molecule type" value="Genomic_DNA"/>
</dbReference>
<evidence type="ECO:0000313" key="2">
    <source>
        <dbReference type="EMBL" id="EEH04927.1"/>
    </source>
</evidence>
<name>C0NU47_AJECG</name>
<sequence>MGVVDVKNARSKFHLLLDQNVDKKASEIQEHKWRNENERRGERRHIGMHRLSRRVVPQLRLQAQAYCSQSRLPAKALYQPGKGRRKYSNSEASPGPNKEKGRKGAAYGSGNGDENEHYSRKHQPSPESSERDSFSEEFEHRIPSNKAHPTLSDEYQHSGADPQHPKRPSKEELGPEERKKQDKAEEDVKKHNEDMKKRYDRAYVQLGNHGEFRSLEEEVEEFRNRVN</sequence>
<dbReference type="AlphaFoldDB" id="C0NU47"/>
<dbReference type="RefSeq" id="XP_045285408.1">
    <property type="nucleotide sequence ID" value="XM_045433927.1"/>
</dbReference>
<feature type="compositionally biased region" description="Basic and acidic residues" evidence="1">
    <location>
        <begin position="128"/>
        <end position="142"/>
    </location>
</feature>
<dbReference type="InParanoid" id="C0NU47"/>
<organism evidence="2 3">
    <name type="scientific">Ajellomyces capsulatus (strain G186AR / H82 / ATCC MYA-2454 / RMSCC 2432)</name>
    <name type="common">Darling's disease fungus</name>
    <name type="synonym">Histoplasma capsulatum</name>
    <dbReference type="NCBI Taxonomy" id="447093"/>
    <lineage>
        <taxon>Eukaryota</taxon>
        <taxon>Fungi</taxon>
        <taxon>Dikarya</taxon>
        <taxon>Ascomycota</taxon>
        <taxon>Pezizomycotina</taxon>
        <taxon>Eurotiomycetes</taxon>
        <taxon>Eurotiomycetidae</taxon>
        <taxon>Onygenales</taxon>
        <taxon>Ajellomycetaceae</taxon>
        <taxon>Histoplasma</taxon>
    </lineage>
</organism>
<feature type="compositionally biased region" description="Basic and acidic residues" evidence="1">
    <location>
        <begin position="25"/>
        <end position="45"/>
    </location>
</feature>
<keyword evidence="3" id="KW-1185">Reference proteome</keyword>
<evidence type="ECO:0000313" key="3">
    <source>
        <dbReference type="Proteomes" id="UP000001631"/>
    </source>
</evidence>
<protein>
    <submittedName>
        <fullName evidence="2">Uncharacterized protein</fullName>
    </submittedName>
</protein>
<evidence type="ECO:0000256" key="1">
    <source>
        <dbReference type="SAM" id="MobiDB-lite"/>
    </source>
</evidence>
<dbReference type="STRING" id="447093.C0NU47"/>
<proteinExistence type="predicted"/>